<feature type="compositionally biased region" description="Basic and acidic residues" evidence="5">
    <location>
        <begin position="328"/>
        <end position="342"/>
    </location>
</feature>
<evidence type="ECO:0000256" key="1">
    <source>
        <dbReference type="ARBA" id="ARBA00022741"/>
    </source>
</evidence>
<dbReference type="GeneID" id="24108259"/>
<dbReference type="OrthoDB" id="40902at2759"/>
<dbReference type="Gene3D" id="3.30.200.20">
    <property type="entry name" value="Phosphorylase Kinase, domain 1"/>
    <property type="match status" value="1"/>
</dbReference>
<dbReference type="PROSITE" id="PS00108">
    <property type="entry name" value="PROTEIN_KINASE_ST"/>
    <property type="match status" value="1"/>
</dbReference>
<dbReference type="STRING" id="1305764.R9P226"/>
<keyword evidence="2 3" id="KW-0067">ATP-binding</keyword>
<keyword evidence="1 3" id="KW-0547">Nucleotide-binding</keyword>
<dbReference type="Proteomes" id="UP000014071">
    <property type="component" value="Unassembled WGS sequence"/>
</dbReference>
<dbReference type="GO" id="GO:0005524">
    <property type="term" value="F:ATP binding"/>
    <property type="evidence" value="ECO:0007669"/>
    <property type="project" value="UniProtKB-UniRule"/>
</dbReference>
<dbReference type="CDD" id="cd05117">
    <property type="entry name" value="STKc_CAMK"/>
    <property type="match status" value="1"/>
</dbReference>
<evidence type="ECO:0000256" key="2">
    <source>
        <dbReference type="ARBA" id="ARBA00022840"/>
    </source>
</evidence>
<dbReference type="FunFam" id="1.10.510.10:FF:000257">
    <property type="entry name" value="Calcium/calmodulin-dependent protein kinase type I"/>
    <property type="match status" value="1"/>
</dbReference>
<keyword evidence="8" id="KW-1185">Reference proteome</keyword>
<dbReference type="Gene3D" id="1.10.510.10">
    <property type="entry name" value="Transferase(Phosphotransferase) domain 1"/>
    <property type="match status" value="1"/>
</dbReference>
<dbReference type="InterPro" id="IPR000719">
    <property type="entry name" value="Prot_kinase_dom"/>
</dbReference>
<keyword evidence="7" id="KW-0808">Transferase</keyword>
<dbReference type="HOGENOM" id="CLU_000288_63_0_1"/>
<gene>
    <name evidence="7" type="ORF">PHSY_002968</name>
</gene>
<sequence length="364" mass="41302">MASSNPQTVPCAYKTGRTLGQGTYAVVKEAVHIKTGQYYACKVISKKLMEGREHMVRNEIQALKRVSQGHRSIVTLVDYFETMNNLYLVTDLCVGGELFDRICERGNYYEKDAAHLVRTITEAVVYLHDQGIVHRDLKPENLLFRDKTEESDLLIADFGLSRVVDDEKITVLSTTCGTPGYMAPEIFKKTGHGKPVDMWAIGVITYFLLCGYTPFDRDTTMEEMQAIINADYRFEPKQYWEDVSDQAKDFINKLLTIDPSKRLTAKQALQHQWLQEAAPTGGAQPAASAEQKDLLPDIKSAFNAKRTFRKAVNGIRLINRLRTNEQQPNKEEIEKLRQTIREAEDESSNLDQVLPSQEESQSKA</sequence>
<feature type="domain" description="Protein kinase" evidence="6">
    <location>
        <begin position="13"/>
        <end position="274"/>
    </location>
</feature>
<proteinExistence type="inferred from homology"/>
<evidence type="ECO:0000256" key="5">
    <source>
        <dbReference type="SAM" id="MobiDB-lite"/>
    </source>
</evidence>
<dbReference type="SUPFAM" id="SSF56112">
    <property type="entry name" value="Protein kinase-like (PK-like)"/>
    <property type="match status" value="1"/>
</dbReference>
<keyword evidence="4" id="KW-0723">Serine/threonine-protein kinase</keyword>
<accession>R9P226</accession>
<feature type="region of interest" description="Disordered" evidence="5">
    <location>
        <begin position="323"/>
        <end position="364"/>
    </location>
</feature>
<dbReference type="FunFam" id="3.30.200.20:FF:000153">
    <property type="entry name" value="Calcium/calmodulin-dependent protein kinase type I"/>
    <property type="match status" value="1"/>
</dbReference>
<comment type="similarity">
    <text evidence="4">Belongs to the protein kinase superfamily.</text>
</comment>
<dbReference type="PROSITE" id="PS50011">
    <property type="entry name" value="PROTEIN_KINASE_DOM"/>
    <property type="match status" value="1"/>
</dbReference>
<dbReference type="PROSITE" id="PS00107">
    <property type="entry name" value="PROTEIN_KINASE_ATP"/>
    <property type="match status" value="1"/>
</dbReference>
<dbReference type="PANTHER" id="PTHR24347">
    <property type="entry name" value="SERINE/THREONINE-PROTEIN KINASE"/>
    <property type="match status" value="1"/>
</dbReference>
<evidence type="ECO:0000256" key="4">
    <source>
        <dbReference type="RuleBase" id="RU000304"/>
    </source>
</evidence>
<evidence type="ECO:0000313" key="8">
    <source>
        <dbReference type="Proteomes" id="UP000014071"/>
    </source>
</evidence>
<evidence type="ECO:0000259" key="6">
    <source>
        <dbReference type="PROSITE" id="PS50011"/>
    </source>
</evidence>
<dbReference type="InterPro" id="IPR011009">
    <property type="entry name" value="Kinase-like_dom_sf"/>
</dbReference>
<dbReference type="Pfam" id="PF00069">
    <property type="entry name" value="Pkinase"/>
    <property type="match status" value="1"/>
</dbReference>
<dbReference type="SMART" id="SM00220">
    <property type="entry name" value="S_TKc"/>
    <property type="match status" value="1"/>
</dbReference>
<dbReference type="RefSeq" id="XP_012188980.1">
    <property type="nucleotide sequence ID" value="XM_012333590.1"/>
</dbReference>
<dbReference type="InterPro" id="IPR017441">
    <property type="entry name" value="Protein_kinase_ATP_BS"/>
</dbReference>
<feature type="compositionally biased region" description="Polar residues" evidence="5">
    <location>
        <begin position="349"/>
        <end position="364"/>
    </location>
</feature>
<name>R9P226_PSEHS</name>
<protein>
    <submittedName>
        <fullName evidence="7">Calcium/calmodulin-dependent protein kinase, variant 3, variant</fullName>
    </submittedName>
</protein>
<keyword evidence="7" id="KW-0418">Kinase</keyword>
<evidence type="ECO:0000256" key="3">
    <source>
        <dbReference type="PROSITE-ProRule" id="PRU10141"/>
    </source>
</evidence>
<dbReference type="GO" id="GO:0004674">
    <property type="term" value="F:protein serine/threonine kinase activity"/>
    <property type="evidence" value="ECO:0007669"/>
    <property type="project" value="UniProtKB-KW"/>
</dbReference>
<organism evidence="7 8">
    <name type="scientific">Pseudozyma hubeiensis (strain SY62)</name>
    <name type="common">Yeast</name>
    <dbReference type="NCBI Taxonomy" id="1305764"/>
    <lineage>
        <taxon>Eukaryota</taxon>
        <taxon>Fungi</taxon>
        <taxon>Dikarya</taxon>
        <taxon>Basidiomycota</taxon>
        <taxon>Ustilaginomycotina</taxon>
        <taxon>Ustilaginomycetes</taxon>
        <taxon>Ustilaginales</taxon>
        <taxon>Ustilaginaceae</taxon>
        <taxon>Pseudozyma</taxon>
    </lineage>
</organism>
<dbReference type="EMBL" id="DF238793">
    <property type="protein sequence ID" value="GAC95393.1"/>
    <property type="molecule type" value="Genomic_DNA"/>
</dbReference>
<evidence type="ECO:0000313" key="7">
    <source>
        <dbReference type="EMBL" id="GAC95393.1"/>
    </source>
</evidence>
<dbReference type="InterPro" id="IPR008271">
    <property type="entry name" value="Ser/Thr_kinase_AS"/>
</dbReference>
<reference evidence="8" key="1">
    <citation type="journal article" date="2013" name="Genome Announc.">
        <title>Draft genome sequence of the basidiomycetous yeast-like fungus Pseudozyma hubeiensis SY62, which produces an abundant amount of the biosurfactant mannosylerythritol lipids.</title>
        <authorList>
            <person name="Konishi M."/>
            <person name="Hatada Y."/>
            <person name="Horiuchi J."/>
        </authorList>
    </citation>
    <scope>NUCLEOTIDE SEQUENCE [LARGE SCALE GENOMIC DNA]</scope>
    <source>
        <strain evidence="8">SY62</strain>
    </source>
</reference>
<dbReference type="AlphaFoldDB" id="R9P226"/>
<dbReference type="eggNOG" id="KOG0032">
    <property type="taxonomic scope" value="Eukaryota"/>
</dbReference>
<feature type="binding site" evidence="3">
    <location>
        <position position="42"/>
    </location>
    <ligand>
        <name>ATP</name>
        <dbReference type="ChEBI" id="CHEBI:30616"/>
    </ligand>
</feature>